<dbReference type="InterPro" id="IPR026881">
    <property type="entry name" value="WYL_dom"/>
</dbReference>
<evidence type="ECO:0000313" key="2">
    <source>
        <dbReference type="EMBL" id="MBC3792923.1"/>
    </source>
</evidence>
<evidence type="ECO:0000313" key="3">
    <source>
        <dbReference type="Proteomes" id="UP000700732"/>
    </source>
</evidence>
<proteinExistence type="predicted"/>
<dbReference type="PROSITE" id="PS52050">
    <property type="entry name" value="WYL"/>
    <property type="match status" value="1"/>
</dbReference>
<evidence type="ECO:0000259" key="1">
    <source>
        <dbReference type="Pfam" id="PF13280"/>
    </source>
</evidence>
<sequence length="216" mass="24419">MIRQALTGVAMSNPLLTAIRQKLFLSSTLLPLADGLTNIHQAQVVGQLAEGIRDRVQVRLLRYHSANSNTISDRLVEPLAFTDGYATLEAYEPASDTVKIFKTKRIEAIALTDHPAGQYPSNTVQDLFDWTGPCWLPVDLHLSHRAYCLLIEEYPAARPNTYERPGESPFRYGWQGLVRDWRGIGRFVLGLPGEVAVVRSDDFRTYLQKRVTEFIF</sequence>
<protein>
    <submittedName>
        <fullName evidence="2">DNA-binding transcriptional regulator YafY</fullName>
    </submittedName>
</protein>
<keyword evidence="2" id="KW-0238">DNA-binding</keyword>
<dbReference type="GO" id="GO:0003677">
    <property type="term" value="F:DNA binding"/>
    <property type="evidence" value="ECO:0007669"/>
    <property type="project" value="UniProtKB-KW"/>
</dbReference>
<dbReference type="EMBL" id="VFIA01000021">
    <property type="protein sequence ID" value="MBC3792923.1"/>
    <property type="molecule type" value="Genomic_DNA"/>
</dbReference>
<keyword evidence="3" id="KW-1185">Reference proteome</keyword>
<accession>A0ABR6W8M0</accession>
<dbReference type="Proteomes" id="UP000700732">
    <property type="component" value="Unassembled WGS sequence"/>
</dbReference>
<reference evidence="2 3" key="1">
    <citation type="submission" date="2019-06" db="EMBL/GenBank/DDBJ databases">
        <title>Spirosoma utsteinense sp. nov. isolated from Antarctic ice-free soils.</title>
        <authorList>
            <person name="Tahon G."/>
        </authorList>
    </citation>
    <scope>NUCLEOTIDE SEQUENCE [LARGE SCALE GENOMIC DNA]</scope>
    <source>
        <strain evidence="2 3">LMG 31447</strain>
    </source>
</reference>
<comment type="caution">
    <text evidence="2">The sequence shown here is derived from an EMBL/GenBank/DDBJ whole genome shotgun (WGS) entry which is preliminary data.</text>
</comment>
<feature type="domain" description="WYL" evidence="1">
    <location>
        <begin position="44"/>
        <end position="110"/>
    </location>
</feature>
<organism evidence="2 3">
    <name type="scientific">Spirosoma utsteinense</name>
    <dbReference type="NCBI Taxonomy" id="2585773"/>
    <lineage>
        <taxon>Bacteria</taxon>
        <taxon>Pseudomonadati</taxon>
        <taxon>Bacteroidota</taxon>
        <taxon>Cytophagia</taxon>
        <taxon>Cytophagales</taxon>
        <taxon>Cytophagaceae</taxon>
        <taxon>Spirosoma</taxon>
    </lineage>
</organism>
<name>A0ABR6W8M0_9BACT</name>
<dbReference type="RefSeq" id="WP_186738677.1">
    <property type="nucleotide sequence ID" value="NZ_VFIA01000021.1"/>
</dbReference>
<gene>
    <name evidence="2" type="ORF">FH603_3438</name>
</gene>
<dbReference type="Pfam" id="PF13280">
    <property type="entry name" value="WYL"/>
    <property type="match status" value="1"/>
</dbReference>